<protein>
    <recommendedName>
        <fullName evidence="5">Fungal N-terminal domain-containing protein</fullName>
    </recommendedName>
</protein>
<dbReference type="InterPro" id="IPR054464">
    <property type="entry name" value="ULD_fung"/>
</dbReference>
<gene>
    <name evidence="3" type="ORF">LARI1_G006333</name>
</gene>
<dbReference type="EMBL" id="QGMF01000363">
    <property type="protein sequence ID" value="TVY16471.1"/>
    <property type="molecule type" value="Genomic_DNA"/>
</dbReference>
<evidence type="ECO:0000259" key="1">
    <source>
        <dbReference type="Pfam" id="PF17111"/>
    </source>
</evidence>
<feature type="domain" description="Ubiquitin-like" evidence="2">
    <location>
        <begin position="222"/>
        <end position="305"/>
    </location>
</feature>
<sequence length="339" mass="38047">MSAGFGFSVGDFIAAIELVGTVIDALQRSGAATKEYRELISQLVSLENALLQVKRLEFDDGQYAEVAALRHAASLCQRTIDGFWKQALEYQPHLACDGRRGRKSDIRAGWMKVKWAVFKRDDVARFKADLVGHTESINLLLAALQMSKATIHEKKLDERHQTLAGRIQENYFSCMQGLGAITEQEKRLFEMTTTIMTTNVKVFEAVLQIQHLVSRIPGQVERQQPVYLLDAMGRNTPFHLEFIQSAEALVAVLKINFRKHGRGAEKIERREFAIQDSATTRDINVEADWETSFFPGQRVDMSMIITRHGYSTGSDDKGNCPLCGHANSSLGKDITPDIE</sequence>
<name>A0A8T9BAN1_9HELO</name>
<dbReference type="OrthoDB" id="3045089at2759"/>
<feature type="non-terminal residue" evidence="3">
    <location>
        <position position="1"/>
    </location>
</feature>
<dbReference type="Pfam" id="PF17111">
    <property type="entry name" value="PigL_N"/>
    <property type="match status" value="1"/>
</dbReference>
<dbReference type="InterPro" id="IPR031348">
    <property type="entry name" value="PigL_N"/>
</dbReference>
<organism evidence="3 4">
    <name type="scientific">Lachnellula arida</name>
    <dbReference type="NCBI Taxonomy" id="1316785"/>
    <lineage>
        <taxon>Eukaryota</taxon>
        <taxon>Fungi</taxon>
        <taxon>Dikarya</taxon>
        <taxon>Ascomycota</taxon>
        <taxon>Pezizomycotina</taxon>
        <taxon>Leotiomycetes</taxon>
        <taxon>Helotiales</taxon>
        <taxon>Lachnaceae</taxon>
        <taxon>Lachnellula</taxon>
    </lineage>
</organism>
<evidence type="ECO:0008006" key="5">
    <source>
        <dbReference type="Google" id="ProtNLM"/>
    </source>
</evidence>
<keyword evidence="4" id="KW-1185">Reference proteome</keyword>
<evidence type="ECO:0000259" key="2">
    <source>
        <dbReference type="Pfam" id="PF22893"/>
    </source>
</evidence>
<feature type="domain" description="Azaphilone pigments biosynthesis cluster protein L N-terminal" evidence="1">
    <location>
        <begin position="14"/>
        <end position="162"/>
    </location>
</feature>
<reference evidence="3 4" key="1">
    <citation type="submission" date="2018-05" db="EMBL/GenBank/DDBJ databases">
        <title>Whole genome sequencing for identification of molecular markers to develop diagnostic detection tools for the regulated plant pathogen Lachnellula willkommii.</title>
        <authorList>
            <person name="Giroux E."/>
            <person name="Bilodeau G."/>
        </authorList>
    </citation>
    <scope>NUCLEOTIDE SEQUENCE [LARGE SCALE GENOMIC DNA]</scope>
    <source>
        <strain evidence="3 4">CBS 203.66</strain>
    </source>
</reference>
<comment type="caution">
    <text evidence="3">The sequence shown here is derived from an EMBL/GenBank/DDBJ whole genome shotgun (WGS) entry which is preliminary data.</text>
</comment>
<dbReference type="AlphaFoldDB" id="A0A8T9BAN1"/>
<dbReference type="Pfam" id="PF22893">
    <property type="entry name" value="ULD_2"/>
    <property type="match status" value="1"/>
</dbReference>
<dbReference type="PANTHER" id="PTHR38886">
    <property type="entry name" value="SESA DOMAIN-CONTAINING PROTEIN"/>
    <property type="match status" value="1"/>
</dbReference>
<dbReference type="PANTHER" id="PTHR38886:SF1">
    <property type="entry name" value="NACHT-NTPASE AND P-LOOP NTPASES N-TERMINAL DOMAIN-CONTAINING PROTEIN"/>
    <property type="match status" value="1"/>
</dbReference>
<proteinExistence type="predicted"/>
<dbReference type="Proteomes" id="UP000469559">
    <property type="component" value="Unassembled WGS sequence"/>
</dbReference>
<accession>A0A8T9BAN1</accession>
<evidence type="ECO:0000313" key="3">
    <source>
        <dbReference type="EMBL" id="TVY16471.1"/>
    </source>
</evidence>
<evidence type="ECO:0000313" key="4">
    <source>
        <dbReference type="Proteomes" id="UP000469559"/>
    </source>
</evidence>